<evidence type="ECO:0000256" key="4">
    <source>
        <dbReference type="SAM" id="SignalP"/>
    </source>
</evidence>
<dbReference type="InterPro" id="IPR009003">
    <property type="entry name" value="Peptidase_S1_PA"/>
</dbReference>
<dbReference type="GO" id="GO:0006508">
    <property type="term" value="P:proteolysis"/>
    <property type="evidence" value="ECO:0007669"/>
    <property type="project" value="UniProtKB-KW"/>
</dbReference>
<keyword evidence="1" id="KW-0677">Repeat</keyword>
<dbReference type="GO" id="GO:0046813">
    <property type="term" value="P:receptor-mediated virion attachment to host cell"/>
    <property type="evidence" value="ECO:0007669"/>
    <property type="project" value="TreeGrafter"/>
</dbReference>
<evidence type="ECO:0000256" key="1">
    <source>
        <dbReference type="ARBA" id="ARBA00022737"/>
    </source>
</evidence>
<gene>
    <name evidence="5" type="ORF">E5356_14860</name>
</gene>
<dbReference type="GO" id="GO:0008233">
    <property type="term" value="F:peptidase activity"/>
    <property type="evidence" value="ECO:0007669"/>
    <property type="project" value="UniProtKB-KW"/>
</dbReference>
<keyword evidence="4" id="KW-0732">Signal</keyword>
<comment type="caution">
    <text evidence="5">The sequence shown here is derived from an EMBL/GenBank/DDBJ whole genome shotgun (WGS) entry which is preliminary data.</text>
</comment>
<keyword evidence="2 3" id="KW-0802">TPR repeat</keyword>
<dbReference type="Gene3D" id="1.25.40.10">
    <property type="entry name" value="Tetratricopeptide repeat domain"/>
    <property type="match status" value="2"/>
</dbReference>
<dbReference type="EMBL" id="SRZA01000055">
    <property type="protein sequence ID" value="TGY00198.1"/>
    <property type="molecule type" value="Genomic_DNA"/>
</dbReference>
<dbReference type="PANTHER" id="PTHR44858">
    <property type="entry name" value="TETRATRICOPEPTIDE REPEAT PROTEIN 6"/>
    <property type="match status" value="1"/>
</dbReference>
<keyword evidence="5" id="KW-0378">Hydrolase</keyword>
<dbReference type="Pfam" id="PF13365">
    <property type="entry name" value="Trypsin_2"/>
    <property type="match status" value="1"/>
</dbReference>
<dbReference type="SMART" id="SM00028">
    <property type="entry name" value="TPR"/>
    <property type="match status" value="4"/>
</dbReference>
<name>A0A4S2AGZ5_9BACE</name>
<proteinExistence type="predicted"/>
<dbReference type="Pfam" id="PF14559">
    <property type="entry name" value="TPR_19"/>
    <property type="match status" value="1"/>
</dbReference>
<evidence type="ECO:0000313" key="6">
    <source>
        <dbReference type="Proteomes" id="UP000305751"/>
    </source>
</evidence>
<evidence type="ECO:0000256" key="3">
    <source>
        <dbReference type="PROSITE-ProRule" id="PRU00339"/>
    </source>
</evidence>
<dbReference type="GO" id="GO:0009279">
    <property type="term" value="C:cell outer membrane"/>
    <property type="evidence" value="ECO:0007669"/>
    <property type="project" value="TreeGrafter"/>
</dbReference>
<evidence type="ECO:0000256" key="2">
    <source>
        <dbReference type="ARBA" id="ARBA00022803"/>
    </source>
</evidence>
<feature type="repeat" description="TPR" evidence="3">
    <location>
        <begin position="457"/>
        <end position="490"/>
    </location>
</feature>
<dbReference type="AlphaFoldDB" id="A0A4S2AGZ5"/>
<accession>A0A4S2AGZ5</accession>
<dbReference type="PANTHER" id="PTHR44858:SF1">
    <property type="entry name" value="UDP-N-ACETYLGLUCOSAMINE--PEPTIDE N-ACETYLGLUCOSAMINYLTRANSFERASE SPINDLY-RELATED"/>
    <property type="match status" value="1"/>
</dbReference>
<feature type="chain" id="PRO_5020513184" evidence="4">
    <location>
        <begin position="21"/>
        <end position="568"/>
    </location>
</feature>
<dbReference type="SUPFAM" id="SSF50494">
    <property type="entry name" value="Trypsin-like serine proteases"/>
    <property type="match status" value="1"/>
</dbReference>
<keyword evidence="6" id="KW-1185">Reference proteome</keyword>
<dbReference type="PROSITE" id="PS50005">
    <property type="entry name" value="TPR"/>
    <property type="match status" value="1"/>
</dbReference>
<sequence length="568" mass="63101">MKKILILPLLLFFLAQGSMAQTPKWVEKAKRAVFSVVTYDKNDKMLNTGNGFFVSEDGLALSDYSLFKGAERAVVITAEGKQMPVSTILGANDMYDVIKFRVAITEKKVPALVVAKTTPTVGTDAWMLSYSTQKSIACVSGKVKEVSKVAGEYHYYTLGMQMKDKMVSCPVMNVEGQVFGIAQKSSGLDTVTTCYAAGAAFAMAQKISALSLGDAALKSIGIRKGLPDTEDQALVYLFMASSSLSSEDYGKLLDDFIRQFPANTDGYLRRANYYVAKAKDNQSWFDKAVVDLNQALKVAQKKDDVYYNIGKLMYAYQLSKPEKTYKDWTYDTALKNVRQAFAIDPLPIYVQLEGDILFAQQDYAGALAAYEKVNASNMASAGTFFSAAKTKELLKAEPKEILVLMDSCISRCPQPITADFAPYLLERAQINMNAGQPRKAMLDYDAYFKAVNGQVNDVFYYYREQAALKARQYQRALDDIAKAVELNPADLTYQAENAVVNLRVGRYEKAIEILNGILKNDPKYGEAYRLLGLCQVQLKKTDEACANFKKAKELGDPNVDELIKKYCK</sequence>
<dbReference type="InterPro" id="IPR011990">
    <property type="entry name" value="TPR-like_helical_dom_sf"/>
</dbReference>
<keyword evidence="5" id="KW-0645">Protease</keyword>
<dbReference type="SUPFAM" id="SSF48452">
    <property type="entry name" value="TPR-like"/>
    <property type="match status" value="2"/>
</dbReference>
<dbReference type="InterPro" id="IPR019734">
    <property type="entry name" value="TPR_rpt"/>
</dbReference>
<feature type="signal peptide" evidence="4">
    <location>
        <begin position="1"/>
        <end position="20"/>
    </location>
</feature>
<protein>
    <submittedName>
        <fullName evidence="5">Serine protease</fullName>
    </submittedName>
</protein>
<dbReference type="Proteomes" id="UP000305751">
    <property type="component" value="Unassembled WGS sequence"/>
</dbReference>
<reference evidence="5 6" key="1">
    <citation type="submission" date="2019-04" db="EMBL/GenBank/DDBJ databases">
        <title>Microbes associate with the intestines of laboratory mice.</title>
        <authorList>
            <person name="Navarre W."/>
            <person name="Wong E."/>
            <person name="Huang K."/>
            <person name="Tropini C."/>
            <person name="Ng K."/>
            <person name="Yu B."/>
        </authorList>
    </citation>
    <scope>NUCLEOTIDE SEQUENCE [LARGE SCALE GENOMIC DNA]</scope>
    <source>
        <strain evidence="5 6">NM70_E10</strain>
    </source>
</reference>
<dbReference type="InterPro" id="IPR050498">
    <property type="entry name" value="Ycf3"/>
</dbReference>
<dbReference type="Gene3D" id="2.40.10.120">
    <property type="match status" value="1"/>
</dbReference>
<dbReference type="RefSeq" id="WP_136014726.1">
    <property type="nucleotide sequence ID" value="NZ_CAJTBC010000033.1"/>
</dbReference>
<evidence type="ECO:0000313" key="5">
    <source>
        <dbReference type="EMBL" id="TGY00198.1"/>
    </source>
</evidence>
<organism evidence="5 6">
    <name type="scientific">Bacteroides acidifaciens</name>
    <dbReference type="NCBI Taxonomy" id="85831"/>
    <lineage>
        <taxon>Bacteria</taxon>
        <taxon>Pseudomonadati</taxon>
        <taxon>Bacteroidota</taxon>
        <taxon>Bacteroidia</taxon>
        <taxon>Bacteroidales</taxon>
        <taxon>Bacteroidaceae</taxon>
        <taxon>Bacteroides</taxon>
    </lineage>
</organism>